<gene>
    <name evidence="15" type="primary">xerD_10</name>
    <name evidence="11" type="synonym">xerC</name>
    <name evidence="15" type="ORF">TBK1r_57790</name>
</gene>
<dbReference type="InterPro" id="IPR011931">
    <property type="entry name" value="Recomb_XerC"/>
</dbReference>
<dbReference type="SUPFAM" id="SSF56349">
    <property type="entry name" value="DNA breaking-rejoining enzymes"/>
    <property type="match status" value="1"/>
</dbReference>
<keyword evidence="8 11" id="KW-0238">DNA-binding</keyword>
<evidence type="ECO:0000256" key="2">
    <source>
        <dbReference type="ARBA" id="ARBA00006657"/>
    </source>
</evidence>
<evidence type="ECO:0000256" key="11">
    <source>
        <dbReference type="HAMAP-Rule" id="MF_01808"/>
    </source>
</evidence>
<sequence>MHSAIAQFLRYLVTERNASELTIKSYREDLFSFVEWLEATRGKVPHPDSLSPQELRSFQAALQQADYARSSIARKLAALRSFYKFAMREGLATSNPAKPLRNPRRQRKLPHVLTDDEVGRLLLAPPADKVAGLRDRAILETMYSAGLRVSELVGLQDGDIDTHEQIVRVRGKGRKERICPLGSFAIKAIEAYAKRRQRSDKSQALGRKAPVFVNRFGNLLTARSVGRMLEKYLAVAELDSRTSPHTLRHSFATHLLDRGADIRSVQELLGHKSLATTQIYTHVSAASLRAVYERAHPRAN</sequence>
<keyword evidence="5 11" id="KW-0132">Cell division</keyword>
<proteinExistence type="inferred from homology"/>
<dbReference type="PANTHER" id="PTHR30349">
    <property type="entry name" value="PHAGE INTEGRASE-RELATED"/>
    <property type="match status" value="1"/>
</dbReference>
<evidence type="ECO:0000259" key="14">
    <source>
        <dbReference type="PROSITE" id="PS51900"/>
    </source>
</evidence>
<keyword evidence="16" id="KW-1185">Reference proteome</keyword>
<dbReference type="PANTHER" id="PTHR30349:SF77">
    <property type="entry name" value="TYROSINE RECOMBINASE XERC"/>
    <property type="match status" value="1"/>
</dbReference>
<dbReference type="Gene3D" id="1.10.150.130">
    <property type="match status" value="1"/>
</dbReference>
<comment type="subcellular location">
    <subcellularLocation>
        <location evidence="1 11">Cytoplasm</location>
    </subcellularLocation>
</comment>
<feature type="active site" description="O-(3'-phospho-DNA)-tyrosine intermediate" evidence="11">
    <location>
        <position position="280"/>
    </location>
</feature>
<protein>
    <recommendedName>
        <fullName evidence="11 12">Tyrosine recombinase XerC</fullName>
    </recommendedName>
</protein>
<feature type="active site" evidence="11">
    <location>
        <position position="148"/>
    </location>
</feature>
<feature type="active site" evidence="11">
    <location>
        <position position="248"/>
    </location>
</feature>
<feature type="active site" evidence="11">
    <location>
        <position position="172"/>
    </location>
</feature>
<keyword evidence="7 11" id="KW-0229">DNA integration</keyword>
<dbReference type="InterPro" id="IPR011010">
    <property type="entry name" value="DNA_brk_join_enz"/>
</dbReference>
<dbReference type="Proteomes" id="UP000318081">
    <property type="component" value="Chromosome"/>
</dbReference>
<dbReference type="EMBL" id="CP036432">
    <property type="protein sequence ID" value="QDV86759.1"/>
    <property type="molecule type" value="Genomic_DNA"/>
</dbReference>
<reference evidence="15 16" key="1">
    <citation type="submission" date="2019-02" db="EMBL/GenBank/DDBJ databases">
        <title>Deep-cultivation of Planctomycetes and their phenomic and genomic characterization uncovers novel biology.</title>
        <authorList>
            <person name="Wiegand S."/>
            <person name="Jogler M."/>
            <person name="Boedeker C."/>
            <person name="Pinto D."/>
            <person name="Vollmers J."/>
            <person name="Rivas-Marin E."/>
            <person name="Kohn T."/>
            <person name="Peeters S.H."/>
            <person name="Heuer A."/>
            <person name="Rast P."/>
            <person name="Oberbeckmann S."/>
            <person name="Bunk B."/>
            <person name="Jeske O."/>
            <person name="Meyerdierks A."/>
            <person name="Storesund J.E."/>
            <person name="Kallscheuer N."/>
            <person name="Luecker S."/>
            <person name="Lage O.M."/>
            <person name="Pohl T."/>
            <person name="Merkel B.J."/>
            <person name="Hornburger P."/>
            <person name="Mueller R.-W."/>
            <person name="Bruemmer F."/>
            <person name="Labrenz M."/>
            <person name="Spormann A.M."/>
            <person name="Op den Camp H."/>
            <person name="Overmann J."/>
            <person name="Amann R."/>
            <person name="Jetten M.S.M."/>
            <person name="Mascher T."/>
            <person name="Medema M.H."/>
            <person name="Devos D.P."/>
            <person name="Kaster A.-K."/>
            <person name="Ovreas L."/>
            <person name="Rohde M."/>
            <person name="Galperin M.Y."/>
            <person name="Jogler C."/>
        </authorList>
    </citation>
    <scope>NUCLEOTIDE SEQUENCE [LARGE SCALE GENOMIC DNA]</scope>
    <source>
        <strain evidence="15 16">TBK1r</strain>
    </source>
</reference>
<feature type="domain" description="Tyr recombinase" evidence="13">
    <location>
        <begin position="108"/>
        <end position="293"/>
    </location>
</feature>
<dbReference type="InterPro" id="IPR044068">
    <property type="entry name" value="CB"/>
</dbReference>
<dbReference type="InterPro" id="IPR002104">
    <property type="entry name" value="Integrase_catalytic"/>
</dbReference>
<comment type="subunit">
    <text evidence="11">Forms a cyclic heterotetrameric complex composed of two molecules of XerC and two molecules of XerD.</text>
</comment>
<evidence type="ECO:0000313" key="15">
    <source>
        <dbReference type="EMBL" id="QDV86759.1"/>
    </source>
</evidence>
<comment type="similarity">
    <text evidence="3">Belongs to the 'phage' integrase family. XerD subfamily.</text>
</comment>
<comment type="function">
    <text evidence="11">Site-specific tyrosine recombinase, which acts by catalyzing the cutting and rejoining of the recombining DNA molecules. The XerC-XerD complex is essential to convert dimers of the bacterial chromosome into monomers to permit their segregation at cell division. It also contributes to the segregational stability of plasmids.</text>
</comment>
<dbReference type="InterPro" id="IPR010998">
    <property type="entry name" value="Integrase_recombinase_N"/>
</dbReference>
<feature type="domain" description="Core-binding (CB)" evidence="14">
    <location>
        <begin position="1"/>
        <end position="87"/>
    </location>
</feature>
<dbReference type="RefSeq" id="WP_145218136.1">
    <property type="nucleotide sequence ID" value="NZ_CP036432.1"/>
</dbReference>
<dbReference type="NCBIfam" id="NF001399">
    <property type="entry name" value="PRK00283.1"/>
    <property type="match status" value="1"/>
</dbReference>
<evidence type="ECO:0000256" key="9">
    <source>
        <dbReference type="ARBA" id="ARBA00023172"/>
    </source>
</evidence>
<evidence type="ECO:0000256" key="7">
    <source>
        <dbReference type="ARBA" id="ARBA00022908"/>
    </source>
</evidence>
<dbReference type="HAMAP" id="MF_01808">
    <property type="entry name" value="Recomb_XerC_XerD"/>
    <property type="match status" value="1"/>
</dbReference>
<dbReference type="Pfam" id="PF00589">
    <property type="entry name" value="Phage_integrase"/>
    <property type="match status" value="1"/>
</dbReference>
<dbReference type="InterPro" id="IPR004107">
    <property type="entry name" value="Integrase_SAM-like_N"/>
</dbReference>
<evidence type="ECO:0000259" key="13">
    <source>
        <dbReference type="PROSITE" id="PS51898"/>
    </source>
</evidence>
<dbReference type="Gene3D" id="1.10.443.10">
    <property type="entry name" value="Intergrase catalytic core"/>
    <property type="match status" value="1"/>
</dbReference>
<dbReference type="NCBIfam" id="NF040815">
    <property type="entry name" value="recomb_XerA_Arch"/>
    <property type="match status" value="1"/>
</dbReference>
<evidence type="ECO:0000313" key="16">
    <source>
        <dbReference type="Proteomes" id="UP000318081"/>
    </source>
</evidence>
<evidence type="ECO:0000256" key="6">
    <source>
        <dbReference type="ARBA" id="ARBA00022829"/>
    </source>
</evidence>
<dbReference type="PROSITE" id="PS51900">
    <property type="entry name" value="CB"/>
    <property type="match status" value="1"/>
</dbReference>
<dbReference type="NCBIfam" id="TIGR02225">
    <property type="entry name" value="recomb_XerD"/>
    <property type="match status" value="1"/>
</dbReference>
<evidence type="ECO:0000256" key="8">
    <source>
        <dbReference type="ARBA" id="ARBA00023125"/>
    </source>
</evidence>
<feature type="active site" evidence="11">
    <location>
        <position position="271"/>
    </location>
</feature>
<accession>A0ABX5XXK6</accession>
<organism evidence="15 16">
    <name type="scientific">Stieleria magnilauensis</name>
    <dbReference type="NCBI Taxonomy" id="2527963"/>
    <lineage>
        <taxon>Bacteria</taxon>
        <taxon>Pseudomonadati</taxon>
        <taxon>Planctomycetota</taxon>
        <taxon>Planctomycetia</taxon>
        <taxon>Pirellulales</taxon>
        <taxon>Pirellulaceae</taxon>
        <taxon>Stieleria</taxon>
    </lineage>
</organism>
<keyword evidence="6 11" id="KW-0159">Chromosome partition</keyword>
<evidence type="ECO:0000256" key="1">
    <source>
        <dbReference type="ARBA" id="ARBA00004496"/>
    </source>
</evidence>
<dbReference type="Pfam" id="PF02899">
    <property type="entry name" value="Phage_int_SAM_1"/>
    <property type="match status" value="1"/>
</dbReference>
<keyword evidence="4 11" id="KW-0963">Cytoplasm</keyword>
<name>A0ABX5XXK6_9BACT</name>
<evidence type="ECO:0000256" key="12">
    <source>
        <dbReference type="NCBIfam" id="TIGR02224"/>
    </source>
</evidence>
<dbReference type="CDD" id="cd00798">
    <property type="entry name" value="INT_XerDC_C"/>
    <property type="match status" value="1"/>
</dbReference>
<evidence type="ECO:0000256" key="10">
    <source>
        <dbReference type="ARBA" id="ARBA00023306"/>
    </source>
</evidence>
<keyword evidence="9 11" id="KW-0233">DNA recombination</keyword>
<dbReference type="PROSITE" id="PS51898">
    <property type="entry name" value="TYR_RECOMBINASE"/>
    <property type="match status" value="1"/>
</dbReference>
<dbReference type="InterPro" id="IPR013762">
    <property type="entry name" value="Integrase-like_cat_sf"/>
</dbReference>
<dbReference type="InterPro" id="IPR023009">
    <property type="entry name" value="Tyrosine_recombinase_XerC/XerD"/>
</dbReference>
<dbReference type="InterPro" id="IPR050090">
    <property type="entry name" value="Tyrosine_recombinase_XerCD"/>
</dbReference>
<evidence type="ECO:0000256" key="3">
    <source>
        <dbReference type="ARBA" id="ARBA00010450"/>
    </source>
</evidence>
<comment type="similarity">
    <text evidence="2 11">Belongs to the 'phage' integrase family. XerC subfamily.</text>
</comment>
<dbReference type="InterPro" id="IPR011932">
    <property type="entry name" value="Recomb_XerD"/>
</dbReference>
<evidence type="ECO:0000256" key="5">
    <source>
        <dbReference type="ARBA" id="ARBA00022618"/>
    </source>
</evidence>
<evidence type="ECO:0000256" key="4">
    <source>
        <dbReference type="ARBA" id="ARBA00022490"/>
    </source>
</evidence>
<keyword evidence="10 11" id="KW-0131">Cell cycle</keyword>
<dbReference type="NCBIfam" id="TIGR02224">
    <property type="entry name" value="recomb_XerC"/>
    <property type="match status" value="1"/>
</dbReference>
<feature type="active site" evidence="11">
    <location>
        <position position="245"/>
    </location>
</feature>